<dbReference type="Proteomes" id="UP000279384">
    <property type="component" value="Unassembled WGS sequence"/>
</dbReference>
<dbReference type="InterPro" id="IPR029016">
    <property type="entry name" value="GAF-like_dom_sf"/>
</dbReference>
<feature type="domain" description="GAF" evidence="2">
    <location>
        <begin position="84"/>
        <end position="213"/>
    </location>
</feature>
<sequence length="234" mass="24712">MTDYLQRAGLALSATQLAAAQQALAVALTVPTAADYPDLYRYPVPKLGEGGSCSLIDELEAEPWDIAPQFGGESLPLAQQLLALQALLDAVLAQVPADWLGVYCRVPRPEADVLLKLAYRGLPSRAEFPLTEAFAAASNNSKVGRSGRGVVIDDVRQWQHAGGAYYECDPRVRSEVCLPVFDAAGEVIGILDAESAQPGFFHAGHQATLAALACALAAHFVSLRALAKSAATVL</sequence>
<accession>A0A495B7Q1</accession>
<dbReference type="InterPro" id="IPR003018">
    <property type="entry name" value="GAF"/>
</dbReference>
<organism evidence="3 4">
    <name type="scientific">Vogesella indigofera</name>
    <name type="common">Pseudomonas indigofera</name>
    <dbReference type="NCBI Taxonomy" id="45465"/>
    <lineage>
        <taxon>Bacteria</taxon>
        <taxon>Pseudomonadati</taxon>
        <taxon>Pseudomonadota</taxon>
        <taxon>Betaproteobacteria</taxon>
        <taxon>Neisseriales</taxon>
        <taxon>Chromobacteriaceae</taxon>
        <taxon>Vogesella</taxon>
    </lineage>
</organism>
<feature type="chain" id="PRO_5019869225" evidence="1">
    <location>
        <begin position="26"/>
        <end position="234"/>
    </location>
</feature>
<dbReference type="Pfam" id="PF13185">
    <property type="entry name" value="GAF_2"/>
    <property type="match status" value="1"/>
</dbReference>
<dbReference type="RefSeq" id="WP_120811002.1">
    <property type="nucleotide sequence ID" value="NZ_RBID01000016.1"/>
</dbReference>
<keyword evidence="1" id="KW-0732">Signal</keyword>
<protein>
    <submittedName>
        <fullName evidence="3">Putative methionine-R-sulfoxide reductase with GAF domain</fullName>
    </submittedName>
</protein>
<reference evidence="3 4" key="1">
    <citation type="submission" date="2018-10" db="EMBL/GenBank/DDBJ databases">
        <title>Genomic Encyclopedia of Type Strains, Phase IV (KMG-IV): sequencing the most valuable type-strain genomes for metagenomic binning, comparative biology and taxonomic classification.</title>
        <authorList>
            <person name="Goeker M."/>
        </authorList>
    </citation>
    <scope>NUCLEOTIDE SEQUENCE [LARGE SCALE GENOMIC DNA]</scope>
    <source>
        <strain evidence="3 4">DSM 3303</strain>
    </source>
</reference>
<gene>
    <name evidence="3" type="ORF">C8E02_2450</name>
</gene>
<evidence type="ECO:0000313" key="3">
    <source>
        <dbReference type="EMBL" id="RKQ56996.1"/>
    </source>
</evidence>
<evidence type="ECO:0000259" key="2">
    <source>
        <dbReference type="Pfam" id="PF13185"/>
    </source>
</evidence>
<dbReference type="AlphaFoldDB" id="A0A495B7Q1"/>
<dbReference type="EMBL" id="RBID01000016">
    <property type="protein sequence ID" value="RKQ56996.1"/>
    <property type="molecule type" value="Genomic_DNA"/>
</dbReference>
<comment type="caution">
    <text evidence="3">The sequence shown here is derived from an EMBL/GenBank/DDBJ whole genome shotgun (WGS) entry which is preliminary data.</text>
</comment>
<evidence type="ECO:0000313" key="4">
    <source>
        <dbReference type="Proteomes" id="UP000279384"/>
    </source>
</evidence>
<feature type="signal peptide" evidence="1">
    <location>
        <begin position="1"/>
        <end position="25"/>
    </location>
</feature>
<evidence type="ECO:0000256" key="1">
    <source>
        <dbReference type="SAM" id="SignalP"/>
    </source>
</evidence>
<name>A0A495B7Q1_VOGIN</name>
<dbReference type="Gene3D" id="3.30.450.40">
    <property type="match status" value="1"/>
</dbReference>
<dbReference type="SUPFAM" id="SSF55781">
    <property type="entry name" value="GAF domain-like"/>
    <property type="match status" value="1"/>
</dbReference>
<proteinExistence type="predicted"/>